<dbReference type="Proteomes" id="UP000245838">
    <property type="component" value="Chromosome sggmmb4_Chromosome"/>
</dbReference>
<reference evidence="1 3" key="1">
    <citation type="journal article" date="2006" name="Genome Res.">
        <title>Massive genome erosion and functional adaptations provide insights into the symbiotic lifestyle of Sodalis glossinidius in the tsetse host.</title>
        <authorList>
            <person name="Toh H."/>
            <person name="Weiss B.L."/>
            <person name="Perkin S.A.H."/>
            <person name="Yamashita A."/>
            <person name="Oshima K."/>
            <person name="Hattori M."/>
            <person name="Aksoy S."/>
        </authorList>
    </citation>
    <scope>NUCLEOTIDE SEQUENCE [LARGE SCALE GENOMIC DNA]</scope>
    <source>
        <strain evidence="3">morsitans</strain>
        <strain evidence="1">Morsitans</strain>
    </source>
</reference>
<proteinExistence type="predicted"/>
<keyword evidence="3" id="KW-1185">Reference proteome</keyword>
<dbReference type="HOGENOM" id="CLU_863052_0_0_6"/>
<dbReference type="EMBL" id="AP008232">
    <property type="protein sequence ID" value="BAE73590.1"/>
    <property type="molecule type" value="Genomic_DNA"/>
</dbReference>
<reference evidence="2 4" key="2">
    <citation type="submission" date="2015-05" db="EMBL/GenBank/DDBJ databases">
        <authorList>
            <person name="Goodhead I."/>
        </authorList>
    </citation>
    <scope>NUCLEOTIDE SEQUENCE [LARGE SCALE GENOMIC DNA]</scope>
    <source>
        <strain evidence="2">B4</strain>
        <strain evidence="4">morsitans</strain>
    </source>
</reference>
<sequence length="322" mass="36180">MITGTQGMSSWFLELDKASLPIVSQFTYDIKPQAEITTEIYRKTVTFYTPYLGIFTLNRSRDTSKIVFAVYAPNYGWFVTLDEKRYLSFHRLNSPETIYSDHYDNVITADHGFTIPDDVDIKRVTLSFIDNAGRYFYADGISWRNAVDKQYVWQPDQGFSPLFVSPEHDFLGYANNDSATIVLFQVHLGYSILLRKFSSAPNHIQATAVAFAPLNALLAIAYSDDFVCVYNIAGVKPNAVVYPLLYADLTLGVASAQSHLPSLPKSVVLRFEGIFTHLKVIHNVHNVSATGTINNSSPISTLSPCAFSRASSRETRYGRHER</sequence>
<dbReference type="KEGG" id="sgl:SG0315"/>
<dbReference type="AlphaFoldDB" id="Q2NW85"/>
<evidence type="ECO:0000313" key="2">
    <source>
        <dbReference type="EMBL" id="CRL43973.1"/>
    </source>
</evidence>
<name>Q2NW85_SODGM</name>
<evidence type="ECO:0000313" key="3">
    <source>
        <dbReference type="Proteomes" id="UP000001932"/>
    </source>
</evidence>
<gene>
    <name evidence="1" type="ordered locus">SG0315</name>
    <name evidence="2" type="ORF">SGGMMB4_00767</name>
</gene>
<dbReference type="Proteomes" id="UP000001932">
    <property type="component" value="Chromosome"/>
</dbReference>
<dbReference type="InterPro" id="IPR036322">
    <property type="entry name" value="WD40_repeat_dom_sf"/>
</dbReference>
<protein>
    <submittedName>
        <fullName evidence="1">Uncharacterized protein</fullName>
    </submittedName>
</protein>
<evidence type="ECO:0000313" key="1">
    <source>
        <dbReference type="EMBL" id="BAE73590.1"/>
    </source>
</evidence>
<evidence type="ECO:0000313" key="4">
    <source>
        <dbReference type="Proteomes" id="UP000245838"/>
    </source>
</evidence>
<organism evidence="1 3">
    <name type="scientific">Sodalis glossinidius (strain morsitans)</name>
    <dbReference type="NCBI Taxonomy" id="343509"/>
    <lineage>
        <taxon>Bacteria</taxon>
        <taxon>Pseudomonadati</taxon>
        <taxon>Pseudomonadota</taxon>
        <taxon>Gammaproteobacteria</taxon>
        <taxon>Enterobacterales</taxon>
        <taxon>Bruguierivoracaceae</taxon>
        <taxon>Sodalis</taxon>
    </lineage>
</organism>
<dbReference type="SUPFAM" id="SSF50978">
    <property type="entry name" value="WD40 repeat-like"/>
    <property type="match status" value="1"/>
</dbReference>
<dbReference type="EMBL" id="LN854557">
    <property type="protein sequence ID" value="CRL43973.1"/>
    <property type="molecule type" value="Genomic_DNA"/>
</dbReference>
<accession>Q2NW85</accession>